<dbReference type="NCBIfam" id="TIGR01909">
    <property type="entry name" value="C_GCAxxG_C_C"/>
    <property type="match status" value="1"/>
</dbReference>
<sequence length="135" mass="15053">MSKYLDEAIKLRARTDRHYNCAQAVFVPFVKDANLDEETAYRIAANFGSGMKMASTCGAITGGLMVLGLYGVDDPATITQYYKRFKDAHEGMMNCADLLKANFEKGGAKKPHCDAMVYEAISYVENILQERHIID</sequence>
<dbReference type="OrthoDB" id="190287at2"/>
<protein>
    <submittedName>
        <fullName evidence="1">C_GCAxxG_C_C family probable redox protein</fullName>
    </submittedName>
</protein>
<dbReference type="GeneID" id="54119997"/>
<name>A0A1H6V2Y2_9FIRM</name>
<organism evidence="1 2">
    <name type="scientific">Sharpea azabuensis</name>
    <dbReference type="NCBI Taxonomy" id="322505"/>
    <lineage>
        <taxon>Bacteria</taxon>
        <taxon>Bacillati</taxon>
        <taxon>Bacillota</taxon>
        <taxon>Erysipelotrichia</taxon>
        <taxon>Erysipelotrichales</taxon>
        <taxon>Coprobacillaceae</taxon>
        <taxon>Sharpea</taxon>
    </lineage>
</organism>
<evidence type="ECO:0000313" key="2">
    <source>
        <dbReference type="Proteomes" id="UP000183028"/>
    </source>
</evidence>
<dbReference type="RefSeq" id="WP_033162591.1">
    <property type="nucleotide sequence ID" value="NZ_CACZLD010000069.1"/>
</dbReference>
<reference evidence="2" key="1">
    <citation type="submission" date="2016-10" db="EMBL/GenBank/DDBJ databases">
        <authorList>
            <person name="Varghese N."/>
        </authorList>
    </citation>
    <scope>NUCLEOTIDE SEQUENCE [LARGE SCALE GENOMIC DNA]</scope>
    <source>
        <strain evidence="2">DSM 20406</strain>
    </source>
</reference>
<proteinExistence type="predicted"/>
<dbReference type="Proteomes" id="UP000183028">
    <property type="component" value="Unassembled WGS sequence"/>
</dbReference>
<dbReference type="InterPro" id="IPR010181">
    <property type="entry name" value="CGCAxxGCC_motif"/>
</dbReference>
<dbReference type="EMBL" id="FNYK01000041">
    <property type="protein sequence ID" value="SEI98246.1"/>
    <property type="molecule type" value="Genomic_DNA"/>
</dbReference>
<accession>A0A1H6V2Y2</accession>
<gene>
    <name evidence="1" type="ORF">SAMN04487834_104115</name>
</gene>
<evidence type="ECO:0000313" key="1">
    <source>
        <dbReference type="EMBL" id="SEI98246.1"/>
    </source>
</evidence>
<keyword evidence="2" id="KW-1185">Reference proteome</keyword>
<dbReference type="eggNOG" id="COG1433">
    <property type="taxonomic scope" value="Bacteria"/>
</dbReference>
<dbReference type="STRING" id="322505.SAMN04487836_1329"/>
<dbReference type="Pfam" id="PF09719">
    <property type="entry name" value="C_GCAxxG_C_C"/>
    <property type="match status" value="1"/>
</dbReference>
<dbReference type="AlphaFoldDB" id="A0A1H6V2Y2"/>